<dbReference type="VEuPathDB" id="TriTrypDB:TcIL3000_0_03330"/>
<accession>F9W597</accession>
<proteinExistence type="predicted"/>
<organism evidence="2 3">
    <name type="scientific">Trypanosoma congolense (strain IL3000)</name>
    <dbReference type="NCBI Taxonomy" id="1068625"/>
    <lineage>
        <taxon>Eukaryota</taxon>
        <taxon>Discoba</taxon>
        <taxon>Euglenozoa</taxon>
        <taxon>Kinetoplastea</taxon>
        <taxon>Metakinetoplastina</taxon>
        <taxon>Trypanosomatida</taxon>
        <taxon>Trypanosomatidae</taxon>
        <taxon>Trypanosoma</taxon>
        <taxon>Nannomonas</taxon>
    </lineage>
</organism>
<evidence type="ECO:0000313" key="3">
    <source>
        <dbReference type="Proteomes" id="UP000000702"/>
    </source>
</evidence>
<protein>
    <submittedName>
        <fullName evidence="2">WGS project CAEQ00000000 data, annotated contig 129</fullName>
    </submittedName>
</protein>
<dbReference type="OMA" id="KCEANDN"/>
<dbReference type="Proteomes" id="UP000000702">
    <property type="component" value="Unassembled WGS sequence"/>
</dbReference>
<dbReference type="EMBL" id="CAEQ01000683">
    <property type="protein sequence ID" value="CCD12346.1"/>
    <property type="molecule type" value="Genomic_DNA"/>
</dbReference>
<feature type="compositionally biased region" description="Polar residues" evidence="1">
    <location>
        <begin position="185"/>
        <end position="194"/>
    </location>
</feature>
<reference evidence="3" key="1">
    <citation type="submission" date="2011-07" db="EMBL/GenBank/DDBJ databases">
        <title>Divergent evolution of antigenic variation in African trypanosomes.</title>
        <authorList>
            <person name="Jackson A.P."/>
            <person name="Berry A."/>
            <person name="Allison H.C."/>
            <person name="Burton P."/>
            <person name="Anderson J."/>
            <person name="Aslett M."/>
            <person name="Brown R."/>
            <person name="Corton N."/>
            <person name="Harris D."/>
            <person name="Hauser H."/>
            <person name="Gamble J."/>
            <person name="Gilderthorp R."/>
            <person name="McQuillan J."/>
            <person name="Quail M.A."/>
            <person name="Sanders M."/>
            <person name="Van Tonder A."/>
            <person name="Ginger M.L."/>
            <person name="Donelson J.E."/>
            <person name="Field M.C."/>
            <person name="Barry J.D."/>
            <person name="Berriman M."/>
            <person name="Hertz-Fowler C."/>
        </authorList>
    </citation>
    <scope>NUCLEOTIDE SEQUENCE [LARGE SCALE GENOMIC DNA]</scope>
    <source>
        <strain evidence="3">IL3000</strain>
    </source>
</reference>
<evidence type="ECO:0000256" key="1">
    <source>
        <dbReference type="SAM" id="MobiDB-lite"/>
    </source>
</evidence>
<name>F9W597_TRYCI</name>
<dbReference type="AlphaFoldDB" id="F9W597"/>
<gene>
    <name evidence="2" type="ORF">TCIL3000_0_03330</name>
</gene>
<comment type="caution">
    <text evidence="2">The sequence shown here is derived from an EMBL/GenBank/DDBJ whole genome shotgun (WGS) entry which is preliminary data.</text>
</comment>
<evidence type="ECO:0000313" key="2">
    <source>
        <dbReference type="EMBL" id="CCD12346.1"/>
    </source>
</evidence>
<keyword evidence="3" id="KW-1185">Reference proteome</keyword>
<feature type="region of interest" description="Disordered" evidence="1">
    <location>
        <begin position="173"/>
        <end position="194"/>
    </location>
</feature>
<reference evidence="2 3" key="2">
    <citation type="journal article" date="2012" name="Proc. Natl. Acad. Sci. U.S.A.">
        <title>Antigenic diversity is generated by distinct evolutionary mechanisms in African trypanosome species.</title>
        <authorList>
            <person name="Jackson A.P."/>
            <person name="Berry A."/>
            <person name="Aslett M."/>
            <person name="Allison H.C."/>
            <person name="Burton P."/>
            <person name="Vavrova-Anderson J."/>
            <person name="Brown R."/>
            <person name="Browne H."/>
            <person name="Corton N."/>
            <person name="Hauser H."/>
            <person name="Gamble J."/>
            <person name="Gilderthorp R."/>
            <person name="Marcello L."/>
            <person name="McQuillan J."/>
            <person name="Otto T.D."/>
            <person name="Quail M.A."/>
            <person name="Sanders M.J."/>
            <person name="van Tonder A."/>
            <person name="Ginger M.L."/>
            <person name="Field M.C."/>
            <person name="Barry J.D."/>
            <person name="Hertz-Fowler C."/>
            <person name="Berriman M."/>
        </authorList>
    </citation>
    <scope>NUCLEOTIDE SEQUENCE [LARGE SCALE GENOMIC DNA]</scope>
    <source>
        <strain evidence="2 3">IL3000</strain>
    </source>
</reference>
<sequence length="289" mass="32232">MGINTGKLSEIDAENVKSIHMGTNRPLISTITDCVCSDTSLSRKNAHPTNGEGIRSSECVATIPPFGVTESNRSSAMVSSESGEKDNVKCEANDNVHLPVSFINLNTNGLNNETMEYEQHRAARTWLLVPFSSQDSDFDGDKDDFIDTLLHVAEDKMYLFGFSYRSGRSELTGSCRPSRRKRCRGSSNTRQTTAKQDGLGSLLVSSSQCASFSFVNWQQYGCKEVNNYGAQCQSLTADDLLSFEERHVLSRYALSNGKLRKECADPYQFFTTRLQELRHSIEESSTRVR</sequence>